<protein>
    <submittedName>
        <fullName evidence="2">Uncharacterized protein</fullName>
    </submittedName>
</protein>
<name>A0AAC8UUA9_9LACO</name>
<keyword evidence="1" id="KW-1133">Transmembrane helix</keyword>
<sequence length="156" mass="17913">MRRLVVVVLLLVLLYIIRVMVITSRGDLEMLKNMAVIGLISLLTGFFVFYLAVSGPVRWGLLVGLLFLNNWMTYRILCHWDEFLHGATSQYQELLFMVVAGAINLVCSGATHLTGWLFWFWLVGELLSSIVVGWLLTKLIVWSYHRVRQVLKLGTR</sequence>
<keyword evidence="1" id="KW-0812">Transmembrane</keyword>
<reference evidence="2 3" key="1">
    <citation type="submission" date="2015-07" db="EMBL/GenBank/DDBJ databases">
        <title>Lactobacillus korensis/26-25/ whole genome sequencing.</title>
        <authorList>
            <person name="Kim M.K."/>
            <person name="Im W.-T."/>
            <person name="Srinivasan S."/>
            <person name="Lee J.-J."/>
        </authorList>
    </citation>
    <scope>NUCLEOTIDE SEQUENCE [LARGE SCALE GENOMIC DNA]</scope>
    <source>
        <strain evidence="2 3">26-25</strain>
    </source>
</reference>
<proteinExistence type="predicted"/>
<dbReference type="AlphaFoldDB" id="A0AAC8UUA9"/>
<gene>
    <name evidence="2" type="ORF">ABN16_05845</name>
</gene>
<feature type="transmembrane region" description="Helical" evidence="1">
    <location>
        <begin position="6"/>
        <end position="23"/>
    </location>
</feature>
<feature type="transmembrane region" description="Helical" evidence="1">
    <location>
        <begin position="119"/>
        <end position="142"/>
    </location>
</feature>
<dbReference type="KEGG" id="lko:ABN16_05845"/>
<evidence type="ECO:0000313" key="3">
    <source>
        <dbReference type="Proteomes" id="UP000036000"/>
    </source>
</evidence>
<dbReference type="EMBL" id="CP012033">
    <property type="protein sequence ID" value="AKP64565.1"/>
    <property type="molecule type" value="Genomic_DNA"/>
</dbReference>
<keyword evidence="3" id="KW-1185">Reference proteome</keyword>
<accession>A0AAC8UUA9</accession>
<feature type="transmembrane region" description="Helical" evidence="1">
    <location>
        <begin position="94"/>
        <end position="113"/>
    </location>
</feature>
<organism evidence="2 3">
    <name type="scientific">Levilactobacillus koreensis</name>
    <dbReference type="NCBI Taxonomy" id="637971"/>
    <lineage>
        <taxon>Bacteria</taxon>
        <taxon>Bacillati</taxon>
        <taxon>Bacillota</taxon>
        <taxon>Bacilli</taxon>
        <taxon>Lactobacillales</taxon>
        <taxon>Lactobacillaceae</taxon>
        <taxon>Levilactobacillus</taxon>
    </lineage>
</organism>
<dbReference type="Proteomes" id="UP000036000">
    <property type="component" value="Chromosome"/>
</dbReference>
<feature type="transmembrane region" description="Helical" evidence="1">
    <location>
        <begin position="35"/>
        <end position="53"/>
    </location>
</feature>
<evidence type="ECO:0000313" key="2">
    <source>
        <dbReference type="EMBL" id="AKP64565.1"/>
    </source>
</evidence>
<keyword evidence="1" id="KW-0472">Membrane</keyword>
<evidence type="ECO:0000256" key="1">
    <source>
        <dbReference type="SAM" id="Phobius"/>
    </source>
</evidence>